<dbReference type="AlphaFoldDB" id="A0A7Y9ASA4"/>
<protein>
    <recommendedName>
        <fullName evidence="5">DUF3043 domain-containing protein</fullName>
    </recommendedName>
</protein>
<proteinExistence type="predicted"/>
<keyword evidence="2" id="KW-1133">Transmembrane helix</keyword>
<keyword evidence="4" id="KW-1185">Reference proteome</keyword>
<feature type="transmembrane region" description="Helical" evidence="2">
    <location>
        <begin position="127"/>
        <end position="151"/>
    </location>
</feature>
<feature type="transmembrane region" description="Helical" evidence="2">
    <location>
        <begin position="102"/>
        <end position="121"/>
    </location>
</feature>
<evidence type="ECO:0000313" key="4">
    <source>
        <dbReference type="Proteomes" id="UP000521922"/>
    </source>
</evidence>
<evidence type="ECO:0000256" key="2">
    <source>
        <dbReference type="SAM" id="Phobius"/>
    </source>
</evidence>
<name>A0A7Y9ASA4_9ACTN</name>
<dbReference type="Pfam" id="PF11241">
    <property type="entry name" value="DUF3043"/>
    <property type="match status" value="1"/>
</dbReference>
<keyword evidence="2" id="KW-0812">Transmembrane</keyword>
<dbReference type="EMBL" id="JACCBB010000001">
    <property type="protein sequence ID" value="NYD21095.1"/>
    <property type="molecule type" value="Genomic_DNA"/>
</dbReference>
<reference evidence="3 4" key="1">
    <citation type="submission" date="2020-07" db="EMBL/GenBank/DDBJ databases">
        <title>Sequencing the genomes of 1000 actinobacteria strains.</title>
        <authorList>
            <person name="Klenk H.-P."/>
        </authorList>
    </citation>
    <scope>NUCLEOTIDE SEQUENCE [LARGE SCALE GENOMIC DNA]</scope>
    <source>
        <strain evidence="3 4">DSM 7487</strain>
    </source>
</reference>
<evidence type="ECO:0008006" key="5">
    <source>
        <dbReference type="Google" id="ProtNLM"/>
    </source>
</evidence>
<dbReference type="InterPro" id="IPR021403">
    <property type="entry name" value="DUF3043"/>
</dbReference>
<organism evidence="3 4">
    <name type="scientific">Kineococcus aurantiacus</name>
    <dbReference type="NCBI Taxonomy" id="37633"/>
    <lineage>
        <taxon>Bacteria</taxon>
        <taxon>Bacillati</taxon>
        <taxon>Actinomycetota</taxon>
        <taxon>Actinomycetes</taxon>
        <taxon>Kineosporiales</taxon>
        <taxon>Kineosporiaceae</taxon>
        <taxon>Kineococcus</taxon>
    </lineage>
</organism>
<dbReference type="Proteomes" id="UP000521922">
    <property type="component" value="Unassembled WGS sequence"/>
</dbReference>
<accession>A0A7Y9ASA4</accession>
<sequence>MFGRSKEKSAPAAQESPAVELTKVGGKGRPTPRRSEAQARNARPLVPADRKAAQKLSREAQRAERAKMQAALLTGDERYLPVRDRGAQKRFVRDVVDARRNVGEYFLIIAGVSLVLSMVASPLKSQVLLLGTTLLIYAMLAVVVVDSVLLGRRIRRAVAAKFPEPERGLVSYGITRALQIRRMRRPVPMVARGAHPS</sequence>
<comment type="caution">
    <text evidence="3">The sequence shown here is derived from an EMBL/GenBank/DDBJ whole genome shotgun (WGS) entry which is preliminary data.</text>
</comment>
<keyword evidence="2" id="KW-0472">Membrane</keyword>
<evidence type="ECO:0000313" key="3">
    <source>
        <dbReference type="EMBL" id="NYD21095.1"/>
    </source>
</evidence>
<gene>
    <name evidence="3" type="ORF">BJ968_000635</name>
</gene>
<dbReference type="RefSeq" id="WP_179749158.1">
    <property type="nucleotide sequence ID" value="NZ_BAAAGN010000038.1"/>
</dbReference>
<evidence type="ECO:0000256" key="1">
    <source>
        <dbReference type="SAM" id="MobiDB-lite"/>
    </source>
</evidence>
<feature type="region of interest" description="Disordered" evidence="1">
    <location>
        <begin position="1"/>
        <end position="50"/>
    </location>
</feature>